<dbReference type="RefSeq" id="WP_095267349.1">
    <property type="nucleotide sequence ID" value="NZ_NPBY01000073.1"/>
</dbReference>
<comment type="caution">
    <text evidence="14">The sequence shown here is derived from an EMBL/GenBank/DDBJ whole genome shotgun (WGS) entry which is preliminary data.</text>
</comment>
<dbReference type="AlphaFoldDB" id="A0A268EIW7"/>
<dbReference type="Proteomes" id="UP000215596">
    <property type="component" value="Unassembled WGS sequence"/>
</dbReference>
<sequence>MRVILAEKPDMGRNIAEALGVAKKERHYITLQSGDVVTWAIGHLIQQQLPDKYPEYKEWKLENLPFVPYPLQLEVDPSKEEQMKVIGDLLSRSTGCVIATDPGREGEHIARTILEYLGYKGQLQRLWIHDLTPETIRTGFGELRPASEYDNLAAAAKIRSAVDFWVGITATRLFSITAKEVAKENVKLSAGRVQTPTLRMVYDREMAIQNFKPETFFVLKAHFQTEQGSYAGQWFKETQDGIVYRFKTKQDAEDILKKVTGKKGQVLHYVSKDVKRAAPMFFDGTALRVAARKELGFDIQKTTKLLQKIYDKKYVTYPRTSSRHLSTNAAHQLVERLKKLQLKTKYGHFFPEEIASLVGKKRFVDDAKATEHHAVVPTERNPDDYKNDPAYQLSPDEEKLYELILKHTLAAFHPEGLDRETEVITEVAGERFLSKSLFVLSPGWREFYNPKDDEKPDDEDRSPIPELHEGLSASLAKGELATGKTSKPKRLSDTDLENLMKYAGRHVDEEQVDADVLQQLKEKGIGTPATRVAIIEKLMRDEYIEVKKNLVYLTAKGQNFLELVYEHPIASVELTGEFEQKLEEVADGRRDPEALLLEFRDFTYEILKYKDQLQSKIAELLGNKALFVHQNEVGSCPLCSKPIVEREKSYSCTGWKEGCSFSIWKIYRQVSISSTQAKHLLAGKEVLLKGIPKKDNDGTYDLFIFLKGSSIEVRFPTSEDFSLGACPRCKQPVLENQYNYRCSQWKAGCTFKLSKDFLGQSIKTSQMKKLLKSGKTDPIEGLSGKKGPFTARLGYDSELNRYCFVR</sequence>
<dbReference type="InterPro" id="IPR023405">
    <property type="entry name" value="Topo_IA_core_domain"/>
</dbReference>
<name>A0A268EIW7_9BACL</name>
<dbReference type="InterPro" id="IPR025589">
    <property type="entry name" value="Toprim_C_rpt"/>
</dbReference>
<feature type="region of interest" description="Disordered" evidence="11">
    <location>
        <begin position="449"/>
        <end position="493"/>
    </location>
</feature>
<evidence type="ECO:0000256" key="3">
    <source>
        <dbReference type="ARBA" id="ARBA00012891"/>
    </source>
</evidence>
<dbReference type="InterPro" id="IPR013497">
    <property type="entry name" value="Topo_IA_cen"/>
</dbReference>
<protein>
    <recommendedName>
        <fullName evidence="3">DNA topoisomerase</fullName>
        <ecNumber evidence="3">5.6.2.1</ecNumber>
    </recommendedName>
    <alternativeName>
        <fullName evidence="10">Omega-protein</fullName>
    </alternativeName>
    <alternativeName>
        <fullName evidence="9">Relaxing enzyme</fullName>
    </alternativeName>
    <alternativeName>
        <fullName evidence="7">Swivelase</fullName>
    </alternativeName>
    <alternativeName>
        <fullName evidence="8">Untwisting enzyme</fullName>
    </alternativeName>
</protein>
<dbReference type="GO" id="GO:0006310">
    <property type="term" value="P:DNA recombination"/>
    <property type="evidence" value="ECO:0007669"/>
    <property type="project" value="TreeGrafter"/>
</dbReference>
<dbReference type="GO" id="GO:0003677">
    <property type="term" value="F:DNA binding"/>
    <property type="evidence" value="ECO:0007669"/>
    <property type="project" value="UniProtKB-KW"/>
</dbReference>
<dbReference type="GO" id="GO:0006281">
    <property type="term" value="P:DNA repair"/>
    <property type="evidence" value="ECO:0007669"/>
    <property type="project" value="TreeGrafter"/>
</dbReference>
<evidence type="ECO:0000256" key="1">
    <source>
        <dbReference type="ARBA" id="ARBA00000213"/>
    </source>
</evidence>
<dbReference type="CDD" id="cd00186">
    <property type="entry name" value="TOP1Ac"/>
    <property type="match status" value="1"/>
</dbReference>
<accession>A0A268EIW7</accession>
<evidence type="ECO:0000256" key="11">
    <source>
        <dbReference type="SAM" id="MobiDB-lite"/>
    </source>
</evidence>
<comment type="catalytic activity">
    <reaction evidence="1">
        <text>ATP-independent breakage of single-stranded DNA, followed by passage and rejoining.</text>
        <dbReference type="EC" id="5.6.2.1"/>
    </reaction>
</comment>
<keyword evidence="6" id="KW-0413">Isomerase</keyword>
<evidence type="ECO:0000256" key="2">
    <source>
        <dbReference type="ARBA" id="ARBA00009446"/>
    </source>
</evidence>
<keyword evidence="5" id="KW-0238">DNA-binding</keyword>
<dbReference type="Gene3D" id="2.70.20.10">
    <property type="entry name" value="Topoisomerase I, domain 3"/>
    <property type="match status" value="1"/>
</dbReference>
<gene>
    <name evidence="14" type="ORF">CHH67_21055</name>
</gene>
<dbReference type="InterPro" id="IPR013825">
    <property type="entry name" value="Topo_IA_cen_sub2"/>
</dbReference>
<dbReference type="PANTHER" id="PTHR11390">
    <property type="entry name" value="PROKARYOTIC DNA TOPOISOMERASE"/>
    <property type="match status" value="1"/>
</dbReference>
<dbReference type="OrthoDB" id="9803554at2"/>
<keyword evidence="4" id="KW-0799">Topoisomerase</keyword>
<dbReference type="SMART" id="SM00436">
    <property type="entry name" value="TOP1Bc"/>
    <property type="match status" value="1"/>
</dbReference>
<dbReference type="InterPro" id="IPR000380">
    <property type="entry name" value="Topo_IA"/>
</dbReference>
<dbReference type="InterPro" id="IPR003601">
    <property type="entry name" value="Topo_IA_2"/>
</dbReference>
<dbReference type="Pfam" id="PF01751">
    <property type="entry name" value="Toprim"/>
    <property type="match status" value="1"/>
</dbReference>
<dbReference type="PROSITE" id="PS50880">
    <property type="entry name" value="TOPRIM"/>
    <property type="match status" value="1"/>
</dbReference>
<evidence type="ECO:0000256" key="5">
    <source>
        <dbReference type="ARBA" id="ARBA00023125"/>
    </source>
</evidence>
<dbReference type="Pfam" id="PF01131">
    <property type="entry name" value="Topoisom_bac"/>
    <property type="match status" value="1"/>
</dbReference>
<dbReference type="InterPro" id="IPR013824">
    <property type="entry name" value="Topo_IA_cen_sub1"/>
</dbReference>
<dbReference type="SUPFAM" id="SSF56712">
    <property type="entry name" value="Prokaryotic type I DNA topoisomerase"/>
    <property type="match status" value="1"/>
</dbReference>
<dbReference type="InterPro" id="IPR034144">
    <property type="entry name" value="TOPRIM_TopoIII"/>
</dbReference>
<evidence type="ECO:0000256" key="6">
    <source>
        <dbReference type="ARBA" id="ARBA00023235"/>
    </source>
</evidence>
<dbReference type="GO" id="GO:0006265">
    <property type="term" value="P:DNA topological change"/>
    <property type="evidence" value="ECO:0007669"/>
    <property type="project" value="InterPro"/>
</dbReference>
<evidence type="ECO:0000313" key="14">
    <source>
        <dbReference type="EMBL" id="PAD73070.1"/>
    </source>
</evidence>
<reference evidence="14 15" key="1">
    <citation type="submission" date="2017-07" db="EMBL/GenBank/DDBJ databases">
        <title>Isolation and whole genome analysis of endospore-forming bacteria from heroin.</title>
        <authorList>
            <person name="Kalinowski J."/>
            <person name="Ahrens B."/>
            <person name="Al-Dilaimi A."/>
            <person name="Winkler A."/>
            <person name="Wibberg D."/>
            <person name="Schleenbecker U."/>
            <person name="Ruckert C."/>
            <person name="Wolfel R."/>
            <person name="Grass G."/>
        </authorList>
    </citation>
    <scope>NUCLEOTIDE SEQUENCE [LARGE SCALE GENOMIC DNA]</scope>
    <source>
        <strain evidence="14 15">7537-G1</strain>
    </source>
</reference>
<dbReference type="Pfam" id="PF13342">
    <property type="entry name" value="Toprim_Crpt"/>
    <property type="match status" value="1"/>
</dbReference>
<proteinExistence type="inferred from homology"/>
<organism evidence="14 15">
    <name type="scientific">Paenibacillus campinasensis</name>
    <dbReference type="NCBI Taxonomy" id="66347"/>
    <lineage>
        <taxon>Bacteria</taxon>
        <taxon>Bacillati</taxon>
        <taxon>Bacillota</taxon>
        <taxon>Bacilli</taxon>
        <taxon>Bacillales</taxon>
        <taxon>Paenibacillaceae</taxon>
        <taxon>Paenibacillus</taxon>
    </lineage>
</organism>
<dbReference type="GO" id="GO:0043597">
    <property type="term" value="C:cytoplasmic replication fork"/>
    <property type="evidence" value="ECO:0007669"/>
    <property type="project" value="TreeGrafter"/>
</dbReference>
<dbReference type="PANTHER" id="PTHR11390:SF21">
    <property type="entry name" value="DNA TOPOISOMERASE 3-ALPHA"/>
    <property type="match status" value="1"/>
</dbReference>
<dbReference type="PRINTS" id="PR00417">
    <property type="entry name" value="PRTPISMRASEI"/>
</dbReference>
<dbReference type="GO" id="GO:0003917">
    <property type="term" value="F:DNA topoisomerase type I (single strand cut, ATP-independent) activity"/>
    <property type="evidence" value="ECO:0007669"/>
    <property type="project" value="UniProtKB-EC"/>
</dbReference>
<dbReference type="EC" id="5.6.2.1" evidence="3"/>
<dbReference type="CDD" id="cd03362">
    <property type="entry name" value="TOPRIM_TopoIA_TopoIII"/>
    <property type="match status" value="1"/>
</dbReference>
<dbReference type="Gene3D" id="1.10.290.10">
    <property type="entry name" value="Topoisomerase I, domain 4"/>
    <property type="match status" value="1"/>
</dbReference>
<evidence type="ECO:0000256" key="4">
    <source>
        <dbReference type="ARBA" id="ARBA00023029"/>
    </source>
</evidence>
<dbReference type="PROSITE" id="PS52039">
    <property type="entry name" value="TOPO_IA_2"/>
    <property type="match status" value="1"/>
</dbReference>
<evidence type="ECO:0000259" key="13">
    <source>
        <dbReference type="PROSITE" id="PS52039"/>
    </source>
</evidence>
<feature type="domain" description="Topo IA-type catalytic" evidence="13">
    <location>
        <begin position="149"/>
        <end position="607"/>
    </location>
</feature>
<dbReference type="EMBL" id="NPBY01000073">
    <property type="protein sequence ID" value="PAD73070.1"/>
    <property type="molecule type" value="Genomic_DNA"/>
</dbReference>
<dbReference type="InterPro" id="IPR006171">
    <property type="entry name" value="TOPRIM_dom"/>
</dbReference>
<dbReference type="InterPro" id="IPR003602">
    <property type="entry name" value="Topo_IA_DNA-bd_dom"/>
</dbReference>
<evidence type="ECO:0000256" key="7">
    <source>
        <dbReference type="ARBA" id="ARBA00030003"/>
    </source>
</evidence>
<dbReference type="SMART" id="SM00437">
    <property type="entry name" value="TOP1Ac"/>
    <property type="match status" value="1"/>
</dbReference>
<dbReference type="SMART" id="SM00493">
    <property type="entry name" value="TOPRIM"/>
    <property type="match status" value="1"/>
</dbReference>
<evidence type="ECO:0000256" key="10">
    <source>
        <dbReference type="ARBA" id="ARBA00032877"/>
    </source>
</evidence>
<evidence type="ECO:0000256" key="8">
    <source>
        <dbReference type="ARBA" id="ARBA00031985"/>
    </source>
</evidence>
<dbReference type="Gene3D" id="3.40.50.140">
    <property type="match status" value="1"/>
</dbReference>
<evidence type="ECO:0000259" key="12">
    <source>
        <dbReference type="PROSITE" id="PS50880"/>
    </source>
</evidence>
<comment type="similarity">
    <text evidence="2">Belongs to the type IA topoisomerase family.</text>
</comment>
<evidence type="ECO:0000313" key="15">
    <source>
        <dbReference type="Proteomes" id="UP000215596"/>
    </source>
</evidence>
<evidence type="ECO:0000256" key="9">
    <source>
        <dbReference type="ARBA" id="ARBA00032235"/>
    </source>
</evidence>
<feature type="domain" description="Toprim" evidence="12">
    <location>
        <begin position="1"/>
        <end position="143"/>
    </location>
</feature>
<dbReference type="InterPro" id="IPR013826">
    <property type="entry name" value="Topo_IA_cen_sub3"/>
</dbReference>
<dbReference type="Gene3D" id="1.10.460.10">
    <property type="entry name" value="Topoisomerase I, domain 2"/>
    <property type="match status" value="1"/>
</dbReference>